<keyword evidence="1" id="KW-0812">Transmembrane</keyword>
<keyword evidence="1" id="KW-0472">Membrane</keyword>
<comment type="caution">
    <text evidence="2">The sequence shown here is derived from an EMBL/GenBank/DDBJ whole genome shotgun (WGS) entry which is preliminary data.</text>
</comment>
<proteinExistence type="predicted"/>
<evidence type="ECO:0000256" key="1">
    <source>
        <dbReference type="SAM" id="Phobius"/>
    </source>
</evidence>
<keyword evidence="1" id="KW-1133">Transmembrane helix</keyword>
<evidence type="ECO:0000313" key="3">
    <source>
        <dbReference type="Proteomes" id="UP000606580"/>
    </source>
</evidence>
<gene>
    <name evidence="2" type="ORF">GIS02_04015</name>
</gene>
<organism evidence="2 3">
    <name type="scientific">Candidatus Ethanoperedens thermophilum</name>
    <dbReference type="NCBI Taxonomy" id="2766897"/>
    <lineage>
        <taxon>Archaea</taxon>
        <taxon>Methanobacteriati</taxon>
        <taxon>Methanobacteriota</taxon>
        <taxon>Stenosarchaea group</taxon>
        <taxon>Methanomicrobia</taxon>
        <taxon>Methanosarcinales</taxon>
        <taxon>Methanosarcinales incertae sedis</taxon>
        <taxon>GOM Arc I cluster</taxon>
        <taxon>Candidatus Ethanoperedens</taxon>
    </lineage>
</organism>
<dbReference type="Proteomes" id="UP000606580">
    <property type="component" value="Unassembled WGS sequence"/>
</dbReference>
<dbReference type="AlphaFoldDB" id="A0A848DA06"/>
<feature type="transmembrane region" description="Helical" evidence="1">
    <location>
        <begin position="50"/>
        <end position="70"/>
    </location>
</feature>
<evidence type="ECO:0000313" key="2">
    <source>
        <dbReference type="EMBL" id="NMG83353.1"/>
    </source>
</evidence>
<protein>
    <submittedName>
        <fullName evidence="2">Uncharacterized protein</fullName>
    </submittedName>
</protein>
<accession>A0A848DA06</accession>
<sequence>MDKRQWYAIGIWFFVIGFIFCMGTIIPGFFEPDKPIVECGVYYVIERLVYRLVGTLCVVVSFACWLCGWLEQEEVK</sequence>
<feature type="transmembrane region" description="Helical" evidence="1">
    <location>
        <begin position="7"/>
        <end position="30"/>
    </location>
</feature>
<dbReference type="EMBL" id="WNEG01000077">
    <property type="protein sequence ID" value="NMG83353.1"/>
    <property type="molecule type" value="Genomic_DNA"/>
</dbReference>
<name>A0A848DA06_9EURY</name>
<reference evidence="2" key="1">
    <citation type="journal article" date="2020" name="MBio">
        <title>'Candidatus Ethanoperedens,' a Thermophilic Genus of Archaea Mediating the Anaerobic Oxidation of Ethane.</title>
        <authorList>
            <person name="Hahn C.J."/>
            <person name="Laso-Perez R."/>
            <person name="Vulcano F."/>
            <person name="Vaziourakis K.M."/>
            <person name="Stokke R."/>
            <person name="Steen I.H."/>
            <person name="Teske A."/>
            <person name="Boetius A."/>
            <person name="Liebeke M."/>
            <person name="Amann R."/>
            <person name="Knittel K."/>
            <person name="Wegener G."/>
        </authorList>
    </citation>
    <scope>NUCLEOTIDE SEQUENCE</scope>
    <source>
        <strain evidence="2">GoM-Arc1-LC-WB58</strain>
    </source>
</reference>